<feature type="region of interest" description="Disordered" evidence="12">
    <location>
        <begin position="20"/>
        <end position="61"/>
    </location>
</feature>
<reference evidence="15" key="1">
    <citation type="journal article" date="2021" name="Sci. Rep.">
        <title>Diploid genomic architecture of Nitzschia inconspicua, an elite biomass production diatom.</title>
        <authorList>
            <person name="Oliver A."/>
            <person name="Podell S."/>
            <person name="Pinowska A."/>
            <person name="Traller J.C."/>
            <person name="Smith S.R."/>
            <person name="McClure R."/>
            <person name="Beliaev A."/>
            <person name="Bohutskyi P."/>
            <person name="Hill E.A."/>
            <person name="Rabines A."/>
            <person name="Zheng H."/>
            <person name="Allen L.Z."/>
            <person name="Kuo A."/>
            <person name="Grigoriev I.V."/>
            <person name="Allen A.E."/>
            <person name="Hazlebeck D."/>
            <person name="Allen E.E."/>
        </authorList>
    </citation>
    <scope>NUCLEOTIDE SEQUENCE</scope>
    <source>
        <strain evidence="15">Hildebrandi</strain>
    </source>
</reference>
<proteinExistence type="inferred from homology"/>
<feature type="domain" description="EF-hand" evidence="14">
    <location>
        <begin position="430"/>
        <end position="465"/>
    </location>
</feature>
<feature type="transmembrane region" description="Helical" evidence="13">
    <location>
        <begin position="686"/>
        <end position="708"/>
    </location>
</feature>
<evidence type="ECO:0000256" key="9">
    <source>
        <dbReference type="ARBA" id="ARBA00023065"/>
    </source>
</evidence>
<organism evidence="15 16">
    <name type="scientific">Nitzschia inconspicua</name>
    <dbReference type="NCBI Taxonomy" id="303405"/>
    <lineage>
        <taxon>Eukaryota</taxon>
        <taxon>Sar</taxon>
        <taxon>Stramenopiles</taxon>
        <taxon>Ochrophyta</taxon>
        <taxon>Bacillariophyta</taxon>
        <taxon>Bacillariophyceae</taxon>
        <taxon>Bacillariophycidae</taxon>
        <taxon>Bacillariales</taxon>
        <taxon>Bacillariaceae</taxon>
        <taxon>Nitzschia</taxon>
    </lineage>
</organism>
<sequence>MAANNQGFSAQMSNDAGNANIISHVDRPDDDGDVCGESTPFLSENPVEGSSKQPSTNRVSGFGSRITSSVRSVASNSLRKASSRLLQSMSTSQREQAMALGVGPAAFLIKDAVIGQQDAPYEGWYDPYATFGHEYDELRNLISVLCGRTITSKWAKRFLCYAPNWILFILSFIEPPQWCRDSDLTIARDNPSDSLREYGDCTIILNAWGLTADGNDTDQLYPNSSSMWISVTQCARVEMACMGVVTFWMMLELGRDGMDLRLFFYNGAKKVLHSIRCCCLVALLIGQVCDRTSLNPFFRMVLLASHLRSFQVELLSVARMIPQIIYILAMLGIVVIFYAWFGVVLFYDTEQGNETFPNLIEGIWTLWICITTANYPDVMMPSYNGNRLSGIFFVSFMVISFFYLMNLILAGVVNTYNENIEKRKSDRDALAIVLLTRAFQVMDPDKTGRVSRDAIMAVFYILNEDFPEIRRLSKEEGNLIFGFLDKDGSSTITLEEFLEFGNVLLLEFTKESDYETLVERHFPQIFRSRSWQSLCMFVHSAIFEYCTDAVLVANAVIIAIQSYPELSGQDIAMDPHYKDGYIDTVWELMETIFTAVYILEVIVKVLVDGWKKYSESPRNVFDFFVTFLAVFATLYVYYPNAYSDSRLIRFIVMAQVLRLTRLLFTYKAFEMVGIISVDIIPAASNVILILLFLMYFFSALGSLLYGGLITRDPDNPLSYILLEANDFVDNAYWANNFNDMVSGINVLFNLLVVNNWTECEIGFEFVTGGKWVRFFFFFFHLFGVVVINNVVIAFIINAFFQQLKTVVDRQEWEEEVADEAIISGARARFRANTITGTNTGVIGGYIARVRPRHMDVELDERAALRKLFTRTSTNDESIAEK</sequence>
<keyword evidence="4" id="KW-0813">Transport</keyword>
<feature type="transmembrane region" description="Helical" evidence="13">
    <location>
        <begin position="359"/>
        <end position="376"/>
    </location>
</feature>
<evidence type="ECO:0000256" key="10">
    <source>
        <dbReference type="ARBA" id="ARBA00023136"/>
    </source>
</evidence>
<dbReference type="CDD" id="cd00051">
    <property type="entry name" value="EFh"/>
    <property type="match status" value="1"/>
</dbReference>
<dbReference type="Pfam" id="PF00520">
    <property type="entry name" value="Ion_trans"/>
    <property type="match status" value="2"/>
</dbReference>
<keyword evidence="9" id="KW-0406">Ion transport</keyword>
<evidence type="ECO:0000313" key="15">
    <source>
        <dbReference type="EMBL" id="KAG7373094.1"/>
    </source>
</evidence>
<evidence type="ECO:0000256" key="6">
    <source>
        <dbReference type="ARBA" id="ARBA00022737"/>
    </source>
</evidence>
<dbReference type="GO" id="GO:0005245">
    <property type="term" value="F:voltage-gated calcium channel activity"/>
    <property type="evidence" value="ECO:0007669"/>
    <property type="project" value="InterPro"/>
</dbReference>
<comment type="similarity">
    <text evidence="2">Belongs to the calcium channel alpha-1 subunit (TC 1.A.1.11) family. Two pore calcium channel subfamily.</text>
</comment>
<keyword evidence="11" id="KW-0407">Ion channel</keyword>
<evidence type="ECO:0000256" key="2">
    <source>
        <dbReference type="ARBA" id="ARBA00009286"/>
    </source>
</evidence>
<evidence type="ECO:0000313" key="16">
    <source>
        <dbReference type="Proteomes" id="UP000693970"/>
    </source>
</evidence>
<keyword evidence="16" id="KW-1185">Reference proteome</keyword>
<keyword evidence="8 13" id="KW-1133">Transmembrane helix</keyword>
<keyword evidence="10 13" id="KW-0472">Membrane</keyword>
<feature type="transmembrane region" description="Helical" evidence="13">
    <location>
        <begin position="534"/>
        <end position="560"/>
    </location>
</feature>
<keyword evidence="7" id="KW-0106">Calcium</keyword>
<evidence type="ECO:0000256" key="12">
    <source>
        <dbReference type="SAM" id="MobiDB-lite"/>
    </source>
</evidence>
<comment type="subunit">
    <text evidence="3">Homodimer.</text>
</comment>
<dbReference type="Proteomes" id="UP000693970">
    <property type="component" value="Unassembled WGS sequence"/>
</dbReference>
<dbReference type="InterPro" id="IPR005821">
    <property type="entry name" value="Ion_trans_dom"/>
</dbReference>
<dbReference type="PANTHER" id="PTHR46988:SF2">
    <property type="entry name" value="TWO PORE CALCIUM CHANNEL PROTEIN 1"/>
    <property type="match status" value="1"/>
</dbReference>
<evidence type="ECO:0000256" key="5">
    <source>
        <dbReference type="ARBA" id="ARBA00022692"/>
    </source>
</evidence>
<comment type="subcellular location">
    <subcellularLocation>
        <location evidence="1">Membrane</location>
        <topology evidence="1">Multi-pass membrane protein</topology>
    </subcellularLocation>
</comment>
<dbReference type="GO" id="GO:0005509">
    <property type="term" value="F:calcium ion binding"/>
    <property type="evidence" value="ECO:0007669"/>
    <property type="project" value="InterPro"/>
</dbReference>
<feature type="transmembrane region" description="Helical" evidence="13">
    <location>
        <begin position="774"/>
        <end position="800"/>
    </location>
</feature>
<evidence type="ECO:0000256" key="7">
    <source>
        <dbReference type="ARBA" id="ARBA00022837"/>
    </source>
</evidence>
<feature type="transmembrane region" description="Helical" evidence="13">
    <location>
        <begin position="388"/>
        <end position="413"/>
    </location>
</feature>
<feature type="compositionally biased region" description="Polar residues" evidence="12">
    <location>
        <begin position="48"/>
        <end position="61"/>
    </location>
</feature>
<evidence type="ECO:0000256" key="8">
    <source>
        <dbReference type="ARBA" id="ARBA00022989"/>
    </source>
</evidence>
<feature type="domain" description="EF-hand" evidence="14">
    <location>
        <begin position="472"/>
        <end position="507"/>
    </location>
</feature>
<dbReference type="OrthoDB" id="416585at2759"/>
<reference evidence="15" key="2">
    <citation type="submission" date="2021-04" db="EMBL/GenBank/DDBJ databases">
        <authorList>
            <person name="Podell S."/>
        </authorList>
    </citation>
    <scope>NUCLEOTIDE SEQUENCE</scope>
    <source>
        <strain evidence="15">Hildebrandi</strain>
    </source>
</reference>
<feature type="transmembrane region" description="Helical" evidence="13">
    <location>
        <begin position="324"/>
        <end position="347"/>
    </location>
</feature>
<feature type="transmembrane region" description="Helical" evidence="13">
    <location>
        <begin position="588"/>
        <end position="607"/>
    </location>
</feature>
<keyword evidence="5 13" id="KW-0812">Transmembrane</keyword>
<dbReference type="AlphaFoldDB" id="A0A9K3Q9E1"/>
<evidence type="ECO:0000256" key="3">
    <source>
        <dbReference type="ARBA" id="ARBA00011738"/>
    </source>
</evidence>
<dbReference type="InterPro" id="IPR044581">
    <property type="entry name" value="TPC1_plant"/>
</dbReference>
<feature type="transmembrane region" description="Helical" evidence="13">
    <location>
        <begin position="619"/>
        <end position="638"/>
    </location>
</feature>
<protein>
    <submittedName>
        <fullName evidence="15">Ion transport protein</fullName>
    </submittedName>
</protein>
<dbReference type="PROSITE" id="PS50222">
    <property type="entry name" value="EF_HAND_2"/>
    <property type="match status" value="2"/>
</dbReference>
<evidence type="ECO:0000256" key="13">
    <source>
        <dbReference type="SAM" id="Phobius"/>
    </source>
</evidence>
<evidence type="ECO:0000256" key="11">
    <source>
        <dbReference type="ARBA" id="ARBA00023303"/>
    </source>
</evidence>
<dbReference type="InterPro" id="IPR002048">
    <property type="entry name" value="EF_hand_dom"/>
</dbReference>
<dbReference type="EMBL" id="JAGRRH010000002">
    <property type="protein sequence ID" value="KAG7373094.1"/>
    <property type="molecule type" value="Genomic_DNA"/>
</dbReference>
<name>A0A9K3Q9E1_9STRA</name>
<comment type="caution">
    <text evidence="15">The sequence shown here is derived from an EMBL/GenBank/DDBJ whole genome shotgun (WGS) entry which is preliminary data.</text>
</comment>
<keyword evidence="6" id="KW-0677">Repeat</keyword>
<evidence type="ECO:0000256" key="4">
    <source>
        <dbReference type="ARBA" id="ARBA00022448"/>
    </source>
</evidence>
<evidence type="ECO:0000259" key="14">
    <source>
        <dbReference type="PROSITE" id="PS50222"/>
    </source>
</evidence>
<accession>A0A9K3Q9E1</accession>
<evidence type="ECO:0000256" key="1">
    <source>
        <dbReference type="ARBA" id="ARBA00004141"/>
    </source>
</evidence>
<gene>
    <name evidence="15" type="ORF">IV203_033818</name>
</gene>
<dbReference type="PANTHER" id="PTHR46988">
    <property type="entry name" value="TWO PORE CALCIUM CHANNEL PROTEIN 1"/>
    <property type="match status" value="1"/>
</dbReference>
<dbReference type="GO" id="GO:0016020">
    <property type="term" value="C:membrane"/>
    <property type="evidence" value="ECO:0007669"/>
    <property type="project" value="UniProtKB-SubCell"/>
</dbReference>